<dbReference type="Proteomes" id="UP000835052">
    <property type="component" value="Unassembled WGS sequence"/>
</dbReference>
<dbReference type="AlphaFoldDB" id="A0A8S1HL45"/>
<dbReference type="GO" id="GO:0097363">
    <property type="term" value="F:protein O-acetylglucosaminyltransferase activity"/>
    <property type="evidence" value="ECO:0007669"/>
    <property type="project" value="UniProtKB-EC"/>
</dbReference>
<protein>
    <recommendedName>
        <fullName evidence="7">EGF domain-specific O-linked N-acetylglucosamine transferase</fullName>
        <ecNumber evidence="1">2.4.1.255</ecNumber>
    </recommendedName>
    <alternativeName>
        <fullName evidence="8">Extracellular O-linked N-acetylglucosamine transferase</fullName>
    </alternativeName>
</protein>
<keyword evidence="2" id="KW-0328">Glycosyltransferase</keyword>
<dbReference type="Pfam" id="PF04577">
    <property type="entry name" value="Glyco_transf_61"/>
    <property type="match status" value="1"/>
</dbReference>
<dbReference type="EC" id="2.4.1.255" evidence="1"/>
<evidence type="ECO:0000259" key="12">
    <source>
        <dbReference type="Pfam" id="PF04577"/>
    </source>
</evidence>
<keyword evidence="5" id="KW-0256">Endoplasmic reticulum</keyword>
<evidence type="ECO:0000256" key="2">
    <source>
        <dbReference type="ARBA" id="ARBA00022676"/>
    </source>
</evidence>
<evidence type="ECO:0000256" key="6">
    <source>
        <dbReference type="ARBA" id="ARBA00023180"/>
    </source>
</evidence>
<accession>A0A8S1HL45</accession>
<dbReference type="PANTHER" id="PTHR20961:SF148">
    <property type="entry name" value="EGF DOMAIN-SPECIFIC O-LINKED N-ACETYLGLUCOSAMINE TRANSFERASE"/>
    <property type="match status" value="1"/>
</dbReference>
<evidence type="ECO:0000256" key="5">
    <source>
        <dbReference type="ARBA" id="ARBA00022824"/>
    </source>
</evidence>
<evidence type="ECO:0000256" key="11">
    <source>
        <dbReference type="SAM" id="MobiDB-lite"/>
    </source>
</evidence>
<gene>
    <name evidence="13" type="ORF">CAUJ_LOCUS11010</name>
</gene>
<evidence type="ECO:0000313" key="13">
    <source>
        <dbReference type="EMBL" id="CAD6195091.1"/>
    </source>
</evidence>
<evidence type="ECO:0000313" key="14">
    <source>
        <dbReference type="Proteomes" id="UP000835052"/>
    </source>
</evidence>
<evidence type="ECO:0000256" key="7">
    <source>
        <dbReference type="ARBA" id="ARBA00040944"/>
    </source>
</evidence>
<evidence type="ECO:0000256" key="8">
    <source>
        <dbReference type="ARBA" id="ARBA00042574"/>
    </source>
</evidence>
<feature type="region of interest" description="Disordered" evidence="11">
    <location>
        <begin position="162"/>
        <end position="203"/>
    </location>
</feature>
<evidence type="ECO:0000256" key="3">
    <source>
        <dbReference type="ARBA" id="ARBA00022679"/>
    </source>
</evidence>
<comment type="catalytic activity">
    <reaction evidence="9">
        <text>L-seryl-[protein] + UDP-N-acetyl-alpha-D-glucosamine = 3-O-(N-acetyl-beta-D-glucosaminyl)-L-seryl-[protein] + UDP + H(+)</text>
        <dbReference type="Rhea" id="RHEA:48904"/>
        <dbReference type="Rhea" id="RHEA-COMP:9863"/>
        <dbReference type="Rhea" id="RHEA-COMP:12251"/>
        <dbReference type="ChEBI" id="CHEBI:15378"/>
        <dbReference type="ChEBI" id="CHEBI:29999"/>
        <dbReference type="ChEBI" id="CHEBI:57705"/>
        <dbReference type="ChEBI" id="CHEBI:58223"/>
        <dbReference type="ChEBI" id="CHEBI:90838"/>
        <dbReference type="EC" id="2.4.1.255"/>
    </reaction>
</comment>
<keyword evidence="4" id="KW-0732">Signal</keyword>
<comment type="caution">
    <text evidence="13">The sequence shown here is derived from an EMBL/GenBank/DDBJ whole genome shotgun (WGS) entry which is preliminary data.</text>
</comment>
<keyword evidence="3" id="KW-0808">Transferase</keyword>
<evidence type="ECO:0000256" key="9">
    <source>
        <dbReference type="ARBA" id="ARBA00048317"/>
    </source>
</evidence>
<organism evidence="13 14">
    <name type="scientific">Caenorhabditis auriculariae</name>
    <dbReference type="NCBI Taxonomy" id="2777116"/>
    <lineage>
        <taxon>Eukaryota</taxon>
        <taxon>Metazoa</taxon>
        <taxon>Ecdysozoa</taxon>
        <taxon>Nematoda</taxon>
        <taxon>Chromadorea</taxon>
        <taxon>Rhabditida</taxon>
        <taxon>Rhabditina</taxon>
        <taxon>Rhabditomorpha</taxon>
        <taxon>Rhabditoidea</taxon>
        <taxon>Rhabditidae</taxon>
        <taxon>Peloderinae</taxon>
        <taxon>Caenorhabditis</taxon>
    </lineage>
</organism>
<comment type="catalytic activity">
    <reaction evidence="10">
        <text>L-threonyl-[protein] + UDP-N-acetyl-alpha-D-glucosamine = 3-O-(N-acetyl-beta-D-glucosaminyl)-L-threonyl-[protein] + UDP + H(+)</text>
        <dbReference type="Rhea" id="RHEA:48908"/>
        <dbReference type="Rhea" id="RHEA-COMP:11060"/>
        <dbReference type="Rhea" id="RHEA-COMP:12252"/>
        <dbReference type="ChEBI" id="CHEBI:15378"/>
        <dbReference type="ChEBI" id="CHEBI:30013"/>
        <dbReference type="ChEBI" id="CHEBI:57705"/>
        <dbReference type="ChEBI" id="CHEBI:58223"/>
        <dbReference type="ChEBI" id="CHEBI:90840"/>
        <dbReference type="EC" id="2.4.1.255"/>
    </reaction>
</comment>
<sequence>MTDLRVGDTKRDWIRHSAQRELASAVSTRIPGVSVKIVDFNERVPFLSQLKTSSQADIFIGMHGAGLTHLLFLPEWAAVFEVYHCEDRGCYSDLARLRGVKYFTWPESKLHLMIPEKEGKHPTNGQTHPKFANYIVDVDTFVQVVVKMKDYVSRHPSFVSSRRRLRRRPGPSPSRLVFNLKPKSRARPAGLTHKPDRNAVSLI</sequence>
<evidence type="ECO:0000256" key="4">
    <source>
        <dbReference type="ARBA" id="ARBA00022729"/>
    </source>
</evidence>
<dbReference type="OrthoDB" id="529273at2759"/>
<dbReference type="PANTHER" id="PTHR20961">
    <property type="entry name" value="GLYCOSYLTRANSFERASE"/>
    <property type="match status" value="1"/>
</dbReference>
<keyword evidence="14" id="KW-1185">Reference proteome</keyword>
<keyword evidence="6" id="KW-0325">Glycoprotein</keyword>
<name>A0A8S1HL45_9PELO</name>
<dbReference type="InterPro" id="IPR049625">
    <property type="entry name" value="Glyco_transf_61_cat"/>
</dbReference>
<dbReference type="EMBL" id="CAJGYM010000051">
    <property type="protein sequence ID" value="CAD6195091.1"/>
    <property type="molecule type" value="Genomic_DNA"/>
</dbReference>
<evidence type="ECO:0000256" key="10">
    <source>
        <dbReference type="ARBA" id="ARBA00049432"/>
    </source>
</evidence>
<evidence type="ECO:0000256" key="1">
    <source>
        <dbReference type="ARBA" id="ARBA00011970"/>
    </source>
</evidence>
<reference evidence="13" key="1">
    <citation type="submission" date="2020-10" db="EMBL/GenBank/DDBJ databases">
        <authorList>
            <person name="Kikuchi T."/>
        </authorList>
    </citation>
    <scope>NUCLEOTIDE SEQUENCE</scope>
    <source>
        <strain evidence="13">NKZ352</strain>
    </source>
</reference>
<dbReference type="GO" id="GO:0005788">
    <property type="term" value="C:endoplasmic reticulum lumen"/>
    <property type="evidence" value="ECO:0007669"/>
    <property type="project" value="TreeGrafter"/>
</dbReference>
<feature type="domain" description="Glycosyltransferase 61 catalytic" evidence="12">
    <location>
        <begin position="20"/>
        <end position="79"/>
    </location>
</feature>
<proteinExistence type="predicted"/>
<dbReference type="InterPro" id="IPR007657">
    <property type="entry name" value="Glycosyltransferase_61"/>
</dbReference>